<dbReference type="SUPFAM" id="SSF52499">
    <property type="entry name" value="Isochorismatase-like hydrolases"/>
    <property type="match status" value="1"/>
</dbReference>
<name>A0ABV6YRL5_UNCC1</name>
<keyword evidence="1" id="KW-0378">Hydrolase</keyword>
<keyword evidence="4" id="KW-1185">Reference proteome</keyword>
<accession>A0ABV6YRL5</accession>
<protein>
    <submittedName>
        <fullName evidence="3">Isochorismatase family protein</fullName>
    </submittedName>
</protein>
<proteinExistence type="predicted"/>
<organism evidence="3 4">
    <name type="scientific">candidate division CSSED10-310 bacterium</name>
    <dbReference type="NCBI Taxonomy" id="2855610"/>
    <lineage>
        <taxon>Bacteria</taxon>
        <taxon>Bacteria division CSSED10-310</taxon>
    </lineage>
</organism>
<dbReference type="Pfam" id="PF00857">
    <property type="entry name" value="Isochorismatase"/>
    <property type="match status" value="1"/>
</dbReference>
<comment type="caution">
    <text evidence="3">The sequence shown here is derived from an EMBL/GenBank/DDBJ whole genome shotgun (WGS) entry which is preliminary data.</text>
</comment>
<feature type="domain" description="Isochorismatase-like" evidence="2">
    <location>
        <begin position="43"/>
        <end position="213"/>
    </location>
</feature>
<dbReference type="EMBL" id="JBHPBY010000009">
    <property type="protein sequence ID" value="MFC1848844.1"/>
    <property type="molecule type" value="Genomic_DNA"/>
</dbReference>
<dbReference type="InterPro" id="IPR050272">
    <property type="entry name" value="Isochorismatase-like_hydrls"/>
</dbReference>
<evidence type="ECO:0000256" key="1">
    <source>
        <dbReference type="ARBA" id="ARBA00022801"/>
    </source>
</evidence>
<evidence type="ECO:0000313" key="3">
    <source>
        <dbReference type="EMBL" id="MFC1848844.1"/>
    </source>
</evidence>
<reference evidence="3 4" key="1">
    <citation type="submission" date="2024-09" db="EMBL/GenBank/DDBJ databases">
        <title>Laminarin stimulates single cell rates of sulfate reduction while oxygen inhibits transcriptomic activity in coastal marine sediment.</title>
        <authorList>
            <person name="Lindsay M."/>
            <person name="Orcutt B."/>
            <person name="Emerson D."/>
            <person name="Stepanauskas R."/>
            <person name="D'Angelo T."/>
        </authorList>
    </citation>
    <scope>NUCLEOTIDE SEQUENCE [LARGE SCALE GENOMIC DNA]</scope>
    <source>
        <strain evidence="3">SAG AM-311-K15</strain>
    </source>
</reference>
<dbReference type="InterPro" id="IPR036380">
    <property type="entry name" value="Isochorismatase-like_sf"/>
</dbReference>
<dbReference type="PANTHER" id="PTHR43540">
    <property type="entry name" value="PEROXYUREIDOACRYLATE/UREIDOACRYLATE AMIDOHYDROLASE-RELATED"/>
    <property type="match status" value="1"/>
</dbReference>
<dbReference type="PANTHER" id="PTHR43540:SF6">
    <property type="entry name" value="ISOCHORISMATASE-LIKE DOMAIN-CONTAINING PROTEIN"/>
    <property type="match status" value="1"/>
</dbReference>
<dbReference type="InterPro" id="IPR000868">
    <property type="entry name" value="Isochorismatase-like_dom"/>
</dbReference>
<dbReference type="Gene3D" id="3.40.50.850">
    <property type="entry name" value="Isochorismatase-like"/>
    <property type="match status" value="1"/>
</dbReference>
<dbReference type="CDD" id="cd00431">
    <property type="entry name" value="cysteine_hydrolases"/>
    <property type="match status" value="1"/>
</dbReference>
<sequence length="222" mass="25601">MVSVNPCYITPDNVEQKTDEWLKKIYSLVWSREHLKIIPEKCVLLVIDMLNYFARPDGRAYLPTTRTIIPQISRLLKAWQKISAPVVFTRHCHQGEHDLGMLGQFWTDYIRCQEDQSEIIEEFQLEKAKIIRKTTYDAFYNTELQNYLHSKNVQQVLITGVLTQMCCETTARSAFVRGFEVYFAADATATSAELFHINSLLSLASSVAVVKKTDHFMNALEL</sequence>
<gene>
    <name evidence="3" type="ORF">ACFL27_01435</name>
</gene>
<evidence type="ECO:0000313" key="4">
    <source>
        <dbReference type="Proteomes" id="UP001594351"/>
    </source>
</evidence>
<dbReference type="Proteomes" id="UP001594351">
    <property type="component" value="Unassembled WGS sequence"/>
</dbReference>
<evidence type="ECO:0000259" key="2">
    <source>
        <dbReference type="Pfam" id="PF00857"/>
    </source>
</evidence>